<dbReference type="Proteomes" id="UP000266272">
    <property type="component" value="Unassembled WGS sequence"/>
</dbReference>
<dbReference type="AlphaFoldDB" id="A0A395NNG5"/>
<evidence type="ECO:0000313" key="2">
    <source>
        <dbReference type="EMBL" id="RFU77464.1"/>
    </source>
</evidence>
<dbReference type="Gene3D" id="2.80.10.50">
    <property type="match status" value="2"/>
</dbReference>
<name>A0A395NNG5_TRIAR</name>
<dbReference type="CDD" id="cd00161">
    <property type="entry name" value="beta-trefoil_Ricin-like"/>
    <property type="match status" value="1"/>
</dbReference>
<dbReference type="OrthoDB" id="4880086at2759"/>
<proteinExistence type="predicted"/>
<comment type="caution">
    <text evidence="2">The sequence shown here is derived from an EMBL/GenBank/DDBJ whole genome shotgun (WGS) entry which is preliminary data.</text>
</comment>
<evidence type="ECO:0000259" key="1">
    <source>
        <dbReference type="SMART" id="SM00458"/>
    </source>
</evidence>
<dbReference type="EMBL" id="PXOA01000279">
    <property type="protein sequence ID" value="RFU77464.1"/>
    <property type="molecule type" value="Genomic_DNA"/>
</dbReference>
<feature type="domain" description="Ricin B lectin" evidence="1">
    <location>
        <begin position="6"/>
        <end position="149"/>
    </location>
</feature>
<protein>
    <submittedName>
        <fullName evidence="2">Carbohydrate-binding module family 13</fullName>
    </submittedName>
</protein>
<accession>A0A395NNG5</accession>
<gene>
    <name evidence="2" type="ORF">TARUN_4767</name>
</gene>
<organism evidence="2 3">
    <name type="scientific">Trichoderma arundinaceum</name>
    <dbReference type="NCBI Taxonomy" id="490622"/>
    <lineage>
        <taxon>Eukaryota</taxon>
        <taxon>Fungi</taxon>
        <taxon>Dikarya</taxon>
        <taxon>Ascomycota</taxon>
        <taxon>Pezizomycotina</taxon>
        <taxon>Sordariomycetes</taxon>
        <taxon>Hypocreomycetidae</taxon>
        <taxon>Hypocreales</taxon>
        <taxon>Hypocreaceae</taxon>
        <taxon>Trichoderma</taxon>
    </lineage>
</organism>
<dbReference type="SUPFAM" id="SSF50370">
    <property type="entry name" value="Ricin B-like lectins"/>
    <property type="match status" value="1"/>
</dbReference>
<evidence type="ECO:0000313" key="3">
    <source>
        <dbReference type="Proteomes" id="UP000266272"/>
    </source>
</evidence>
<keyword evidence="3" id="KW-1185">Reference proteome</keyword>
<dbReference type="SMART" id="SM00458">
    <property type="entry name" value="RICIN"/>
    <property type="match status" value="1"/>
</dbReference>
<sequence>MGPKAGTYVIASVLDKNPVLDLEGGSDTNPLASPLAYIVGYTNQRTENQQWRITPLRPGVYSLQCVFGNGWLTAPAGGGVDQVDTSIYDPRYNEATRWKITDAGNGNYQIESVQFPGRVLDVAGGSSDDNTRVILYPNYQSTNQKWQFIPVII</sequence>
<dbReference type="InterPro" id="IPR035992">
    <property type="entry name" value="Ricin_B-like_lectins"/>
</dbReference>
<reference evidence="2 3" key="1">
    <citation type="journal article" date="2018" name="PLoS Pathog.">
        <title>Evolution of structural diversity of trichothecenes, a family of toxins produced by plant pathogenic and entomopathogenic fungi.</title>
        <authorList>
            <person name="Proctor R.H."/>
            <person name="McCormick S.P."/>
            <person name="Kim H.S."/>
            <person name="Cardoza R.E."/>
            <person name="Stanley A.M."/>
            <person name="Lindo L."/>
            <person name="Kelly A."/>
            <person name="Brown D.W."/>
            <person name="Lee T."/>
            <person name="Vaughan M.M."/>
            <person name="Alexander N.J."/>
            <person name="Busman M."/>
            <person name="Gutierrez S."/>
        </authorList>
    </citation>
    <scope>NUCLEOTIDE SEQUENCE [LARGE SCALE GENOMIC DNA]</scope>
    <source>
        <strain evidence="2 3">IBT 40837</strain>
    </source>
</reference>
<dbReference type="InterPro" id="IPR000772">
    <property type="entry name" value="Ricin_B_lectin"/>
</dbReference>
<dbReference type="Pfam" id="PF14200">
    <property type="entry name" value="RicinB_lectin_2"/>
    <property type="match status" value="1"/>
</dbReference>
<dbReference type="PROSITE" id="PS50231">
    <property type="entry name" value="RICIN_B_LECTIN"/>
    <property type="match status" value="1"/>
</dbReference>